<proteinExistence type="predicted"/>
<gene>
    <name evidence="1" type="ORF">SAMN05421757_101525</name>
</gene>
<dbReference type="AlphaFoldDB" id="A0A239CWL0"/>
<sequence>MSFIKTLAAVAVGVAATKGYQKYQKSGGMAGMQDMLKGAGDSPAAEQLGKMAEQFGIPGGSARVKEMLGQMGTATAQATEATTAGLGSLMNTMRGAAEAGSKQSAEMMEAIFGNTPAGPMMEEQAKLMLKAMIMAAKADGQITPDEQAAIMEHLKDASEDERAFVLEELKKPLDITGLAAATTDSAREAVYSTSLSAISVDTEAERAYLRNLAAALQLSDETRDAIHAKLGIAPLKSA</sequence>
<dbReference type="Pfam" id="PF04391">
    <property type="entry name" value="DUF533"/>
    <property type="match status" value="1"/>
</dbReference>
<dbReference type="Gene3D" id="1.10.3680.10">
    <property type="entry name" value="TerB-like"/>
    <property type="match status" value="1"/>
</dbReference>
<dbReference type="EMBL" id="FZOY01000001">
    <property type="protein sequence ID" value="SNS24615.1"/>
    <property type="molecule type" value="Genomic_DNA"/>
</dbReference>
<protein>
    <submittedName>
        <fullName evidence="1">Uncharacterized membrane protein YebE, DUF533 family</fullName>
    </submittedName>
</protein>
<dbReference type="CDD" id="cd07178">
    <property type="entry name" value="terB_like_YebE"/>
    <property type="match status" value="1"/>
</dbReference>
<name>A0A239CWL0_9RHOB</name>
<dbReference type="Proteomes" id="UP000198426">
    <property type="component" value="Unassembled WGS sequence"/>
</dbReference>
<organism evidence="1 2">
    <name type="scientific">Tropicimonas sediminicola</name>
    <dbReference type="NCBI Taxonomy" id="1031541"/>
    <lineage>
        <taxon>Bacteria</taxon>
        <taxon>Pseudomonadati</taxon>
        <taxon>Pseudomonadota</taxon>
        <taxon>Alphaproteobacteria</taxon>
        <taxon>Rhodobacterales</taxon>
        <taxon>Roseobacteraceae</taxon>
        <taxon>Tropicimonas</taxon>
    </lineage>
</organism>
<dbReference type="RefSeq" id="WP_089231006.1">
    <property type="nucleotide sequence ID" value="NZ_FZOY01000001.1"/>
</dbReference>
<evidence type="ECO:0000313" key="2">
    <source>
        <dbReference type="Proteomes" id="UP000198426"/>
    </source>
</evidence>
<dbReference type="InterPro" id="IPR007486">
    <property type="entry name" value="YebE"/>
</dbReference>
<dbReference type="SUPFAM" id="SSF158682">
    <property type="entry name" value="TerB-like"/>
    <property type="match status" value="1"/>
</dbReference>
<keyword evidence="2" id="KW-1185">Reference proteome</keyword>
<dbReference type="OrthoDB" id="7866618at2"/>
<dbReference type="InterPro" id="IPR029024">
    <property type="entry name" value="TerB-like"/>
</dbReference>
<evidence type="ECO:0000313" key="1">
    <source>
        <dbReference type="EMBL" id="SNS24615.1"/>
    </source>
</evidence>
<accession>A0A239CWL0</accession>
<reference evidence="1 2" key="1">
    <citation type="submission" date="2017-06" db="EMBL/GenBank/DDBJ databases">
        <authorList>
            <person name="Kim H.J."/>
            <person name="Triplett B.A."/>
        </authorList>
    </citation>
    <scope>NUCLEOTIDE SEQUENCE [LARGE SCALE GENOMIC DNA]</scope>
    <source>
        <strain evidence="1 2">DSM 29339</strain>
    </source>
</reference>